<dbReference type="InterPro" id="IPR017938">
    <property type="entry name" value="Riboflavin_synthase-like_b-brl"/>
</dbReference>
<gene>
    <name evidence="6" type="ORF">GCM10009836_71240</name>
</gene>
<protein>
    <submittedName>
        <fullName evidence="6">FAD-binding oxidoreductase</fullName>
    </submittedName>
</protein>
<dbReference type="PROSITE" id="PS51384">
    <property type="entry name" value="FAD_FR"/>
    <property type="match status" value="1"/>
</dbReference>
<evidence type="ECO:0000256" key="3">
    <source>
        <dbReference type="ARBA" id="ARBA00022714"/>
    </source>
</evidence>
<evidence type="ECO:0000256" key="1">
    <source>
        <dbReference type="ARBA" id="ARBA00001970"/>
    </source>
</evidence>
<dbReference type="Gene3D" id="3.40.50.80">
    <property type="entry name" value="Nucleotide-binding domain of ferredoxin-NADP reductase (FNR) module"/>
    <property type="match status" value="1"/>
</dbReference>
<keyword evidence="4" id="KW-0411">Iron-sulfur</keyword>
<evidence type="ECO:0000256" key="4">
    <source>
        <dbReference type="ARBA" id="ARBA00023014"/>
    </source>
</evidence>
<evidence type="ECO:0000256" key="2">
    <source>
        <dbReference type="ARBA" id="ARBA00001974"/>
    </source>
</evidence>
<reference evidence="6 7" key="1">
    <citation type="journal article" date="2019" name="Int. J. Syst. Evol. Microbiol.">
        <title>The Global Catalogue of Microorganisms (GCM) 10K type strain sequencing project: providing services to taxonomists for standard genome sequencing and annotation.</title>
        <authorList>
            <consortium name="The Broad Institute Genomics Platform"/>
            <consortium name="The Broad Institute Genome Sequencing Center for Infectious Disease"/>
            <person name="Wu L."/>
            <person name="Ma J."/>
        </authorList>
    </citation>
    <scope>NUCLEOTIDE SEQUENCE [LARGE SCALE GENOMIC DNA]</scope>
    <source>
        <strain evidence="6 7">JCM 16009</strain>
    </source>
</reference>
<dbReference type="SUPFAM" id="SSF52343">
    <property type="entry name" value="Ferredoxin reductase-like, C-terminal NADP-linked domain"/>
    <property type="match status" value="1"/>
</dbReference>
<dbReference type="InterPro" id="IPR008333">
    <property type="entry name" value="Cbr1-like_FAD-bd_dom"/>
</dbReference>
<comment type="caution">
    <text evidence="6">The sequence shown here is derived from an EMBL/GenBank/DDBJ whole genome shotgun (WGS) entry which is preliminary data.</text>
</comment>
<comment type="cofactor">
    <cofactor evidence="1">
        <name>heme b</name>
        <dbReference type="ChEBI" id="CHEBI:60344"/>
    </cofactor>
</comment>
<keyword evidence="3" id="KW-0001">2Fe-2S</keyword>
<dbReference type="Gene3D" id="2.40.30.10">
    <property type="entry name" value="Translation factors"/>
    <property type="match status" value="1"/>
</dbReference>
<dbReference type="InterPro" id="IPR039261">
    <property type="entry name" value="FNR_nucleotide-bd"/>
</dbReference>
<evidence type="ECO:0000313" key="7">
    <source>
        <dbReference type="Proteomes" id="UP001500449"/>
    </source>
</evidence>
<dbReference type="InterPro" id="IPR001433">
    <property type="entry name" value="OxRdtase_FAD/NAD-bd"/>
</dbReference>
<comment type="cofactor">
    <cofactor evidence="2">
        <name>FAD</name>
        <dbReference type="ChEBI" id="CHEBI:57692"/>
    </cofactor>
</comment>
<keyword evidence="7" id="KW-1185">Reference proteome</keyword>
<dbReference type="Proteomes" id="UP001500449">
    <property type="component" value="Unassembled WGS sequence"/>
</dbReference>
<dbReference type="EMBL" id="BAAAQK010000029">
    <property type="protein sequence ID" value="GAA1879628.1"/>
    <property type="molecule type" value="Genomic_DNA"/>
</dbReference>
<feature type="domain" description="FAD-binding FR-type" evidence="5">
    <location>
        <begin position="157"/>
        <end position="257"/>
    </location>
</feature>
<organism evidence="6 7">
    <name type="scientific">Pseudonocardia ailaonensis</name>
    <dbReference type="NCBI Taxonomy" id="367279"/>
    <lineage>
        <taxon>Bacteria</taxon>
        <taxon>Bacillati</taxon>
        <taxon>Actinomycetota</taxon>
        <taxon>Actinomycetes</taxon>
        <taxon>Pseudonocardiales</taxon>
        <taxon>Pseudonocardiaceae</taxon>
        <taxon>Pseudonocardia</taxon>
    </lineage>
</organism>
<dbReference type="Pfam" id="PF00970">
    <property type="entry name" value="FAD_binding_6"/>
    <property type="match status" value="1"/>
</dbReference>
<proteinExistence type="predicted"/>
<accession>A0ABN2NRB7</accession>
<dbReference type="SUPFAM" id="SSF46458">
    <property type="entry name" value="Globin-like"/>
    <property type="match status" value="1"/>
</dbReference>
<dbReference type="InterPro" id="IPR050415">
    <property type="entry name" value="MRET"/>
</dbReference>
<dbReference type="InterPro" id="IPR009050">
    <property type="entry name" value="Globin-like_sf"/>
</dbReference>
<dbReference type="Pfam" id="PF00175">
    <property type="entry name" value="NAD_binding_1"/>
    <property type="match status" value="1"/>
</dbReference>
<evidence type="ECO:0000259" key="5">
    <source>
        <dbReference type="PROSITE" id="PS51384"/>
    </source>
</evidence>
<dbReference type="PANTHER" id="PTHR47354:SF5">
    <property type="entry name" value="PROTEIN RFBI"/>
    <property type="match status" value="1"/>
</dbReference>
<keyword evidence="3" id="KW-0408">Iron</keyword>
<dbReference type="InterPro" id="IPR012292">
    <property type="entry name" value="Globin/Proto"/>
</dbReference>
<dbReference type="InterPro" id="IPR017927">
    <property type="entry name" value="FAD-bd_FR_type"/>
</dbReference>
<sequence length="391" mass="42612">MAAVTLVPPLDQGTEELPAARSTRRTAQLVRRIRTATAPYSDPLARRFHAELFARVPRSRHLFPVSLAGAEGLHAILYALECVDRRDDLYSALHALADDPRLAGLVVTRERDVDASLVAALGAHAGEEWTAEGEWAVREAFRLVAGALRTIAPARVPEVRHAEVIAHRRIGWDLAVLTVRPERPLAYRAGQYLDAETPRRPQLWRRLSPANAPRADGTIDFHVRAVEGGWVSRSIVAHTRPGDVWRIGCPRGRLVADAAGPDLLMVAGGTGAAPVLAMVEELARAPRAPRVDVVVGGRTWADLVAFPALRRLADTHPWLRAVPVVEDPADTSGAEHGTVADVVTRQGAWADRRVLLSGSPAMIRATAGRMLVAGTPLDRLVYDPFTTREWQ</sequence>
<dbReference type="PANTHER" id="PTHR47354">
    <property type="entry name" value="NADH OXIDOREDUCTASE HCR"/>
    <property type="match status" value="1"/>
</dbReference>
<dbReference type="Gene3D" id="1.10.490.10">
    <property type="entry name" value="Globins"/>
    <property type="match status" value="1"/>
</dbReference>
<dbReference type="CDD" id="cd06187">
    <property type="entry name" value="O2ase_reductase_like"/>
    <property type="match status" value="1"/>
</dbReference>
<dbReference type="PRINTS" id="PR00410">
    <property type="entry name" value="PHEHYDRXLASE"/>
</dbReference>
<dbReference type="SUPFAM" id="SSF63380">
    <property type="entry name" value="Riboflavin synthase domain-like"/>
    <property type="match status" value="1"/>
</dbReference>
<name>A0ABN2NRB7_9PSEU</name>
<evidence type="ECO:0000313" key="6">
    <source>
        <dbReference type="EMBL" id="GAA1879628.1"/>
    </source>
</evidence>
<dbReference type="RefSeq" id="WP_344427775.1">
    <property type="nucleotide sequence ID" value="NZ_BAAAQK010000029.1"/>
</dbReference>
<keyword evidence="3" id="KW-0479">Metal-binding</keyword>